<dbReference type="SUPFAM" id="SSF55154">
    <property type="entry name" value="CYTH-like phosphatases"/>
    <property type="match status" value="1"/>
</dbReference>
<reference evidence="3" key="2">
    <citation type="journal article" date="2021" name="PeerJ">
        <title>Extensive microbial diversity within the chicken gut microbiome revealed by metagenomics and culture.</title>
        <authorList>
            <person name="Gilroy R."/>
            <person name="Ravi A."/>
            <person name="Getino M."/>
            <person name="Pursley I."/>
            <person name="Horton D.L."/>
            <person name="Alikhan N.F."/>
            <person name="Baker D."/>
            <person name="Gharbi K."/>
            <person name="Hall N."/>
            <person name="Watson M."/>
            <person name="Adriaenssens E.M."/>
            <person name="Foster-Nyarko E."/>
            <person name="Jarju S."/>
            <person name="Secka A."/>
            <person name="Antonio M."/>
            <person name="Oren A."/>
            <person name="Chaudhuri R.R."/>
            <person name="La Ragione R."/>
            <person name="Hildebrand F."/>
            <person name="Pallen M.J."/>
        </authorList>
    </citation>
    <scope>NUCLEOTIDE SEQUENCE</scope>
    <source>
        <strain evidence="3">B2-22910</strain>
    </source>
</reference>
<reference evidence="3" key="1">
    <citation type="submission" date="2020-10" db="EMBL/GenBank/DDBJ databases">
        <authorList>
            <person name="Gilroy R."/>
        </authorList>
    </citation>
    <scope>NUCLEOTIDE SEQUENCE</scope>
    <source>
        <strain evidence="3">B2-22910</strain>
    </source>
</reference>
<dbReference type="InterPro" id="IPR012042">
    <property type="entry name" value="NeuTTM/CthTTM-like"/>
</dbReference>
<dbReference type="InterPro" id="IPR033469">
    <property type="entry name" value="CYTH-like_dom_sf"/>
</dbReference>
<proteinExistence type="predicted"/>
<dbReference type="PANTHER" id="PTHR40114">
    <property type="entry name" value="SLR0698 PROTEIN"/>
    <property type="match status" value="1"/>
</dbReference>
<evidence type="ECO:0000259" key="2">
    <source>
        <dbReference type="PROSITE" id="PS51707"/>
    </source>
</evidence>
<dbReference type="CDD" id="cd07891">
    <property type="entry name" value="CYTH-like_CthTTM-like_1"/>
    <property type="match status" value="1"/>
</dbReference>
<evidence type="ECO:0000313" key="4">
    <source>
        <dbReference type="Proteomes" id="UP000823603"/>
    </source>
</evidence>
<feature type="domain" description="CYTH" evidence="2">
    <location>
        <begin position="5"/>
        <end position="153"/>
    </location>
</feature>
<dbReference type="InterPro" id="IPR023577">
    <property type="entry name" value="CYTH_domain"/>
</dbReference>
<comment type="caution">
    <text evidence="3">The sequence shown here is derived from an EMBL/GenBank/DDBJ whole genome shotgun (WGS) entry which is preliminary data.</text>
</comment>
<dbReference type="PROSITE" id="PS51707">
    <property type="entry name" value="CYTH"/>
    <property type="match status" value="1"/>
</dbReference>
<evidence type="ECO:0000256" key="1">
    <source>
        <dbReference type="PIRSR" id="PIRSR016487-1"/>
    </source>
</evidence>
<dbReference type="Pfam" id="PF01928">
    <property type="entry name" value="CYTH"/>
    <property type="match status" value="1"/>
</dbReference>
<evidence type="ECO:0000313" key="3">
    <source>
        <dbReference type="EMBL" id="MBO8471734.1"/>
    </source>
</evidence>
<dbReference type="PANTHER" id="PTHR40114:SF1">
    <property type="entry name" value="SLR0698 PROTEIN"/>
    <property type="match status" value="1"/>
</dbReference>
<dbReference type="Gene3D" id="2.40.320.10">
    <property type="entry name" value="Hypothetical Protein Pfu-838710-001"/>
    <property type="match status" value="1"/>
</dbReference>
<dbReference type="Proteomes" id="UP000823603">
    <property type="component" value="Unassembled WGS sequence"/>
</dbReference>
<accession>A0A9D9IFF5</accession>
<sequence length="168" mass="19417">MKESHIETERKFLVKDNSYKETATESHRMTQGYICRESGRTVRVRISGGRAWLTIKGASSGSGMSRYEWEREIPAEEAEELMKLCQEGIVDKTRHIVPYEGHRFEVDEFHGENRGLVIAEVELENETEPFGKPAWLGKEVTGDRRYYNSMLTLHPFSEWGCTAREQAE</sequence>
<dbReference type="SMART" id="SM01118">
    <property type="entry name" value="CYTH"/>
    <property type="match status" value="1"/>
</dbReference>
<gene>
    <name evidence="3" type="ORF">IAB82_08080</name>
</gene>
<dbReference type="PIRSF" id="PIRSF016487">
    <property type="entry name" value="CYTH_UCP016487"/>
    <property type="match status" value="1"/>
</dbReference>
<dbReference type="EMBL" id="JADIMB010000118">
    <property type="protein sequence ID" value="MBO8471734.1"/>
    <property type="molecule type" value="Genomic_DNA"/>
</dbReference>
<organism evidence="3 4">
    <name type="scientific">Candidatus Cryptobacteroides faecavium</name>
    <dbReference type="NCBI Taxonomy" id="2840762"/>
    <lineage>
        <taxon>Bacteria</taxon>
        <taxon>Pseudomonadati</taxon>
        <taxon>Bacteroidota</taxon>
        <taxon>Bacteroidia</taxon>
        <taxon>Bacteroidales</taxon>
        <taxon>Candidatus Cryptobacteroides</taxon>
    </lineage>
</organism>
<name>A0A9D9IFF5_9BACT</name>
<protein>
    <submittedName>
        <fullName evidence="3">CYTH domain-containing protein</fullName>
    </submittedName>
</protein>
<feature type="active site" description="Proton acceptor" evidence="1">
    <location>
        <position position="33"/>
    </location>
</feature>
<dbReference type="AlphaFoldDB" id="A0A9D9IFF5"/>